<proteinExistence type="predicted"/>
<comment type="caution">
    <text evidence="2">The sequence shown here is derived from an EMBL/GenBank/DDBJ whole genome shotgun (WGS) entry which is preliminary data.</text>
</comment>
<evidence type="ECO:0000313" key="2">
    <source>
        <dbReference type="EMBL" id="MBB5072843.1"/>
    </source>
</evidence>
<dbReference type="RefSeq" id="WP_184484456.1">
    <property type="nucleotide sequence ID" value="NZ_JACHIV010000001.1"/>
</dbReference>
<reference evidence="2 3" key="1">
    <citation type="submission" date="2020-08" db="EMBL/GenBank/DDBJ databases">
        <title>Sequencing the genomes of 1000 actinobacteria strains.</title>
        <authorList>
            <person name="Klenk H.-P."/>
        </authorList>
    </citation>
    <scope>NUCLEOTIDE SEQUENCE [LARGE SCALE GENOMIC DNA]</scope>
    <source>
        <strain evidence="2 3">DSM 45582</strain>
    </source>
</reference>
<keyword evidence="1" id="KW-1133">Transmembrane helix</keyword>
<sequence>MFGMFKAALDRLFATRMDVNKIIALAIVMCGLVTCVAITQAQADVRTQVWLCGTLIVLVWIAVVHARR</sequence>
<keyword evidence="1" id="KW-0472">Membrane</keyword>
<keyword evidence="3" id="KW-1185">Reference proteome</keyword>
<protein>
    <submittedName>
        <fullName evidence="2">Uncharacterized protein</fullName>
    </submittedName>
</protein>
<feature type="transmembrane region" description="Helical" evidence="1">
    <location>
        <begin position="47"/>
        <end position="66"/>
    </location>
</feature>
<evidence type="ECO:0000313" key="3">
    <source>
        <dbReference type="Proteomes" id="UP000580474"/>
    </source>
</evidence>
<dbReference type="AlphaFoldDB" id="A0A840NS75"/>
<accession>A0A840NS75</accession>
<dbReference type="Proteomes" id="UP000580474">
    <property type="component" value="Unassembled WGS sequence"/>
</dbReference>
<keyword evidence="1" id="KW-0812">Transmembrane</keyword>
<gene>
    <name evidence="2" type="ORF">BJ969_005931</name>
</gene>
<evidence type="ECO:0000256" key="1">
    <source>
        <dbReference type="SAM" id="Phobius"/>
    </source>
</evidence>
<name>A0A840NS75_9PSEU</name>
<dbReference type="EMBL" id="JACHIV010000001">
    <property type="protein sequence ID" value="MBB5072843.1"/>
    <property type="molecule type" value="Genomic_DNA"/>
</dbReference>
<organism evidence="2 3">
    <name type="scientific">Saccharopolyspora gloriosae</name>
    <dbReference type="NCBI Taxonomy" id="455344"/>
    <lineage>
        <taxon>Bacteria</taxon>
        <taxon>Bacillati</taxon>
        <taxon>Actinomycetota</taxon>
        <taxon>Actinomycetes</taxon>
        <taxon>Pseudonocardiales</taxon>
        <taxon>Pseudonocardiaceae</taxon>
        <taxon>Saccharopolyspora</taxon>
    </lineage>
</organism>